<protein>
    <submittedName>
        <fullName evidence="1">Uncharacterized protein</fullName>
    </submittedName>
</protein>
<dbReference type="RefSeq" id="WP_368499902.1">
    <property type="nucleotide sequence ID" value="NZ_CP162512.1"/>
</dbReference>
<proteinExistence type="predicted"/>
<dbReference type="AlphaFoldDB" id="A0AB39BMS0"/>
<evidence type="ECO:0000313" key="1">
    <source>
        <dbReference type="EMBL" id="XDI07539.1"/>
    </source>
</evidence>
<reference evidence="1" key="1">
    <citation type="submission" date="2024-05" db="EMBL/GenBank/DDBJ databases">
        <title>Herbiconiux sp. A18JL235.</title>
        <authorList>
            <person name="Zhang G."/>
        </authorList>
    </citation>
    <scope>NUCLEOTIDE SEQUENCE</scope>
    <source>
        <strain evidence="1">A18JL235</strain>
        <plasmid evidence="1">unnamed1</plasmid>
    </source>
</reference>
<organism evidence="1">
    <name type="scientific">Herbiconiux sp. A18JL235</name>
    <dbReference type="NCBI Taxonomy" id="3152363"/>
    <lineage>
        <taxon>Bacteria</taxon>
        <taxon>Bacillati</taxon>
        <taxon>Actinomycetota</taxon>
        <taxon>Actinomycetes</taxon>
        <taxon>Micrococcales</taxon>
        <taxon>Microbacteriaceae</taxon>
        <taxon>Herbiconiux</taxon>
    </lineage>
</organism>
<dbReference type="EMBL" id="CP162512">
    <property type="protein sequence ID" value="XDI07539.1"/>
    <property type="molecule type" value="Genomic_DNA"/>
</dbReference>
<sequence>MTRDRYNPDWTDSQKALEAATDALALALDAMLWMETLPHADGGYPPLVDETAIDT</sequence>
<geneLocation type="plasmid" evidence="1">
    <name>unnamed1</name>
</geneLocation>
<keyword evidence="1" id="KW-0614">Plasmid</keyword>
<gene>
    <name evidence="1" type="ORF">ABFY20_19685</name>
</gene>
<accession>A0AB39BMS0</accession>
<name>A0AB39BMS0_9MICO</name>